<dbReference type="SUPFAM" id="SSF50998">
    <property type="entry name" value="Quinoprotein alcohol dehydrogenase-like"/>
    <property type="match status" value="1"/>
</dbReference>
<dbReference type="Pfam" id="PF25168">
    <property type="entry name" value="Beta-prop_WDR36-Utp21_2nd"/>
    <property type="match status" value="1"/>
</dbReference>
<organism evidence="7 8">
    <name type="scientific">Paraconiothyrium brasiliense</name>
    <dbReference type="NCBI Taxonomy" id="300254"/>
    <lineage>
        <taxon>Eukaryota</taxon>
        <taxon>Fungi</taxon>
        <taxon>Dikarya</taxon>
        <taxon>Ascomycota</taxon>
        <taxon>Pezizomycotina</taxon>
        <taxon>Dothideomycetes</taxon>
        <taxon>Pleosporomycetidae</taxon>
        <taxon>Pleosporales</taxon>
        <taxon>Massarineae</taxon>
        <taxon>Didymosphaeriaceae</taxon>
        <taxon>Paraconiothyrium</taxon>
    </lineage>
</organism>
<feature type="domain" description="WDR36/Utp21 N-terminal" evidence="6">
    <location>
        <begin position="67"/>
        <end position="369"/>
    </location>
</feature>
<dbReference type="InterPro" id="IPR036322">
    <property type="entry name" value="WD40_repeat_dom_sf"/>
</dbReference>
<feature type="region of interest" description="Disordered" evidence="4">
    <location>
        <begin position="1065"/>
        <end position="1090"/>
    </location>
</feature>
<evidence type="ECO:0000259" key="5">
    <source>
        <dbReference type="Pfam" id="PF04192"/>
    </source>
</evidence>
<keyword evidence="8" id="KW-1185">Reference proteome</keyword>
<feature type="repeat" description="WD" evidence="3">
    <location>
        <begin position="621"/>
        <end position="662"/>
    </location>
</feature>
<feature type="compositionally biased region" description="Basic and acidic residues" evidence="4">
    <location>
        <begin position="1129"/>
        <end position="1142"/>
    </location>
</feature>
<dbReference type="InterPro" id="IPR015943">
    <property type="entry name" value="WD40/YVTN_repeat-like_dom_sf"/>
</dbReference>
<gene>
    <name evidence="7" type="primary">UTP21</name>
    <name evidence="7" type="ORF">SLS60_002146</name>
</gene>
<evidence type="ECO:0000256" key="2">
    <source>
        <dbReference type="ARBA" id="ARBA00022737"/>
    </source>
</evidence>
<dbReference type="InterPro" id="IPR059157">
    <property type="entry name" value="WDR36-Utp21_N"/>
</dbReference>
<dbReference type="InterPro" id="IPR011047">
    <property type="entry name" value="Quinoprotein_ADH-like_sf"/>
</dbReference>
<dbReference type="SMART" id="SM00320">
    <property type="entry name" value="WD40"/>
    <property type="match status" value="10"/>
</dbReference>
<evidence type="ECO:0000259" key="6">
    <source>
        <dbReference type="Pfam" id="PF25171"/>
    </source>
</evidence>
<evidence type="ECO:0000256" key="4">
    <source>
        <dbReference type="SAM" id="MobiDB-lite"/>
    </source>
</evidence>
<accession>A0ABR3S1A7</accession>
<reference evidence="7 8" key="1">
    <citation type="submission" date="2024-02" db="EMBL/GenBank/DDBJ databases">
        <title>De novo assembly and annotation of 12 fungi associated with fruit tree decline syndrome in Ontario, Canada.</title>
        <authorList>
            <person name="Sulman M."/>
            <person name="Ellouze W."/>
            <person name="Ilyukhin E."/>
        </authorList>
    </citation>
    <scope>NUCLEOTIDE SEQUENCE [LARGE SCALE GENOMIC DNA]</scope>
    <source>
        <strain evidence="7 8">M42-189</strain>
    </source>
</reference>
<protein>
    <submittedName>
        <fullName evidence="7">rRNA-processing protein utp21</fullName>
    </submittedName>
</protein>
<proteinExistence type="predicted"/>
<dbReference type="PROSITE" id="PS50082">
    <property type="entry name" value="WD_REPEATS_2"/>
    <property type="match status" value="3"/>
</dbReference>
<name>A0ABR3S1A7_9PLEO</name>
<feature type="compositionally biased region" description="Polar residues" evidence="4">
    <location>
        <begin position="1157"/>
        <end position="1203"/>
    </location>
</feature>
<feature type="region of interest" description="Disordered" evidence="4">
    <location>
        <begin position="1117"/>
        <end position="1203"/>
    </location>
</feature>
<dbReference type="Pfam" id="PF25171">
    <property type="entry name" value="Beta-prop_WDR36-Utp21_1st"/>
    <property type="match status" value="1"/>
</dbReference>
<evidence type="ECO:0000313" key="7">
    <source>
        <dbReference type="EMBL" id="KAL1610478.1"/>
    </source>
</evidence>
<dbReference type="PANTHER" id="PTHR22840">
    <property type="entry name" value="WD REPEAT-CONTAINING PROTEIN 36"/>
    <property type="match status" value="1"/>
</dbReference>
<dbReference type="Proteomes" id="UP001521785">
    <property type="component" value="Unassembled WGS sequence"/>
</dbReference>
<dbReference type="Pfam" id="PF04192">
    <property type="entry name" value="Utp21"/>
    <property type="match status" value="1"/>
</dbReference>
<feature type="repeat" description="WD" evidence="3">
    <location>
        <begin position="199"/>
        <end position="221"/>
    </location>
</feature>
<dbReference type="SUPFAM" id="SSF50978">
    <property type="entry name" value="WD40 repeat-like"/>
    <property type="match status" value="1"/>
</dbReference>
<feature type="region of interest" description="Disordered" evidence="4">
    <location>
        <begin position="871"/>
        <end position="891"/>
    </location>
</feature>
<dbReference type="InterPro" id="IPR019775">
    <property type="entry name" value="WD40_repeat_CS"/>
</dbReference>
<dbReference type="Gene3D" id="2.130.10.10">
    <property type="entry name" value="YVTN repeat-like/Quinoprotein amine dehydrogenase"/>
    <property type="match status" value="2"/>
</dbReference>
<dbReference type="PANTHER" id="PTHR22840:SF12">
    <property type="entry name" value="WD REPEAT-CONTAINING PROTEIN 36"/>
    <property type="match status" value="1"/>
</dbReference>
<comment type="caution">
    <text evidence="7">The sequence shown here is derived from an EMBL/GenBank/DDBJ whole genome shotgun (WGS) entry which is preliminary data.</text>
</comment>
<dbReference type="InterPro" id="IPR001680">
    <property type="entry name" value="WD40_rpt"/>
</dbReference>
<evidence type="ECO:0000256" key="1">
    <source>
        <dbReference type="ARBA" id="ARBA00022574"/>
    </source>
</evidence>
<feature type="domain" description="WDR36/Utp21 C-terminal" evidence="5">
    <location>
        <begin position="840"/>
        <end position="1047"/>
    </location>
</feature>
<feature type="region of interest" description="Disordered" evidence="4">
    <location>
        <begin position="1"/>
        <end position="29"/>
    </location>
</feature>
<feature type="compositionally biased region" description="Basic and acidic residues" evidence="4">
    <location>
        <begin position="871"/>
        <end position="880"/>
    </location>
</feature>
<evidence type="ECO:0000256" key="3">
    <source>
        <dbReference type="PROSITE-ProRule" id="PRU00221"/>
    </source>
</evidence>
<keyword evidence="1 3" id="KW-0853">WD repeat</keyword>
<evidence type="ECO:0000313" key="8">
    <source>
        <dbReference type="Proteomes" id="UP001521785"/>
    </source>
</evidence>
<dbReference type="PROSITE" id="PS00678">
    <property type="entry name" value="WD_REPEATS_1"/>
    <property type="match status" value="2"/>
</dbReference>
<dbReference type="InterPro" id="IPR007319">
    <property type="entry name" value="WDR36/Utp21_C"/>
</dbReference>
<dbReference type="EMBL" id="JAKJXO020000002">
    <property type="protein sequence ID" value="KAL1610478.1"/>
    <property type="molecule type" value="Genomic_DNA"/>
</dbReference>
<sequence length="1662" mass="182525">MPAPAVPESNPNGPVAKRQKLQSSSERSATTVGRKSKIFAPFRTVGLVSPTDVPFTSIPLGKATFQITTSVGRSLQTYDLRRGLNLVFITRPQTPEYITATLAWKKVVLAAWGGPTAQSTRGIWVFQRGKKINELELPRGLDENITRLVAFGEWIIGSSATRIEVWKSTTLEHYTTLQGASSSALSGCLCNMPTYLNKIFVGREDGSVEIWNVNTGKLLYTLLPPAADFGSVTALQPTPALSLLAIAYESGPVCIHDVRADKEVMRLNLGSSKKTYITSISFRTDGLGAGEDGRKDGVMATASRYSSDVTFWDLNDKGRKMGTLHGAHNPPPSASGGVGGGISRVEFLAGQSVIISSGLDNTLKSWIFDETTFSPTPRILHSRGGHAAPVSSLKFLPSNSDGADDVGKWLLSASQDRSLWGWSLRRDGQSTELSQGAVQKKAKKAGLLKGGAKDPRLHGAYENLKAPAITCMACSLNRDGGMGAMPGVAGIWNNSSKAKGEKGTPEVNMTGWESIVTGHAGDKKARTWFWGRKRAGRWAFSTGDDTEVTSVAISPCGTFAVIGSAGGAIDMYNLQSGQHRRRFPSRLTPAEAKKLKLERLQREGDVLDLDSSATKKFNKGEGRHKGAITGLTVDGLNRVVISCSDDGKVKFWNFTTGILQHELDWYPMTKILGLRYHDNSDLVAMNCDDGSIRVVDIETRKLVRELWASRSHADLQIIDYTFSNDGRWILAATSDSAVRVWDLPTGHLIDAMKLPGICTAVSFSPSGEYLATALDGEVGVHIWTNRTLFTHVSTRQISEDEVAIMSAPTASGEGGEDVVDAAAEEENEEDEDETAVPIMDQLSEGITTLSLVPKARWQTLIHLDVIRTRNKPKEAPKAPEKAPFFLPSTSQPDMNKAANGSVMIDAKPTSRISSSALASRSSAATATSEFTRRLAQAAETADYGPVLAHLSSLSPSAADLAIRTLDATPPYDELRTFIDALTSRLEERKDYELVQAWMSVFLRLHGDVVVQDEQLVGLLRKWQEEAKRERERVGGLVGYSPTVVECLGHAPRQFHRLVCAGPPCAPTRGRMDDQDNPKPGSRSRRPPRKPQQFMFIDSTGANGVNAKPDKNVRSFVMKSARSKKPWSTRQKEKSTSPSEDKSQIPPNSYKQGDHSPTLVSPSWQHAAASPTTWSTQSNLSPVSSRDGSFLSTRSRSQPYLSPPSTSCSLCDNPQCAGDVCTQPHASNQLANRRAFPVGFVADLDCLPVPTDSNTRDLLDNFITTYAISFVPVDQHHTSNKATTKWISTSILSSTGAPFIYVIFTASALYRQAIGAANAQDVLQYKISAISEINKQLSDSTSQIDDNNIAAVFMLLCIEEGAVSSDQDVEWATLQRQLHLDGLKTMIQQRGGLVAHAVSTFERPYATLMDSNGHIQRYDIPSFRGRPASTRTLRLFHPLKLDPDLYDLISNIVVFVGDLNVWNDDKYCPVDPIEMQKHICLLVYRLFDWYKRGEEDPTLDRQPVDQSLCLALTIFLVIAYNQNYGPLVYAASQRLKSSLQRCLLFRWGNATDLLTWTLTMGGLATRGSDDFEFFKQYSVMAFREQGFAENTNPEEVLDRMRKCLWLSKLDNWVKEMWAEMGICKGEDVVDMSSPTSGMKSPDRIKKEDIVGGLTNERFFVKRP</sequence>
<feature type="repeat" description="WD" evidence="3">
    <location>
        <begin position="717"/>
        <end position="751"/>
    </location>
</feature>
<keyword evidence="2" id="KW-0677">Repeat</keyword>